<sequence>MGYNKENLYQILLNANTNGYHKKHSPKDFHFTL</sequence>
<gene>
    <name evidence="1" type="ordered locus">HPCU_03285</name>
</gene>
<proteinExistence type="predicted"/>
<organism evidence="1 2">
    <name type="scientific">Helicobacter pylori (strain Cuz20)</name>
    <dbReference type="NCBI Taxonomy" id="765964"/>
    <lineage>
        <taxon>Bacteria</taxon>
        <taxon>Pseudomonadati</taxon>
        <taxon>Campylobacterota</taxon>
        <taxon>Epsilonproteobacteria</taxon>
        <taxon>Campylobacterales</taxon>
        <taxon>Helicobacteraceae</taxon>
        <taxon>Helicobacter</taxon>
    </lineage>
</organism>
<accession>A0AB32X923</accession>
<dbReference type="EMBL" id="CP002076">
    <property type="protein sequence ID" value="ADO03821.1"/>
    <property type="molecule type" value="Genomic_DNA"/>
</dbReference>
<dbReference type="KEGG" id="hpu:HPCU_03285"/>
<dbReference type="Proteomes" id="UP000006864">
    <property type="component" value="Chromosome"/>
</dbReference>
<dbReference type="AlphaFoldDB" id="A0AB32X923"/>
<reference evidence="2" key="1">
    <citation type="submission" date="2010-06" db="EMBL/GenBank/DDBJ databases">
        <title>Complete genome sequence of Helicobacter pylori strain Cuz20.</title>
        <authorList>
            <person name="Kersulyte D."/>
            <person name="Herrera P."/>
            <person name="Gilman R.H."/>
            <person name="Berg D.E."/>
        </authorList>
    </citation>
    <scope>NUCLEOTIDE SEQUENCE [LARGE SCALE GENOMIC DNA]</scope>
    <source>
        <strain evidence="2">Cuz20</strain>
    </source>
</reference>
<name>A0AB32X923_HELPC</name>
<evidence type="ECO:0000313" key="2">
    <source>
        <dbReference type="Proteomes" id="UP000006864"/>
    </source>
</evidence>
<evidence type="ECO:0000313" key="1">
    <source>
        <dbReference type="EMBL" id="ADO03821.1"/>
    </source>
</evidence>
<protein>
    <submittedName>
        <fullName evidence="1">Uncharacterized protein</fullName>
    </submittedName>
</protein>